<evidence type="ECO:0000256" key="5">
    <source>
        <dbReference type="ARBA" id="ARBA00023136"/>
    </source>
</evidence>
<organism evidence="8 9">
    <name type="scientific">Streptomyces phaeofaciens</name>
    <dbReference type="NCBI Taxonomy" id="68254"/>
    <lineage>
        <taxon>Bacteria</taxon>
        <taxon>Bacillati</taxon>
        <taxon>Actinomycetota</taxon>
        <taxon>Actinomycetes</taxon>
        <taxon>Kitasatosporales</taxon>
        <taxon>Streptomycetaceae</taxon>
        <taxon>Streptomyces</taxon>
    </lineage>
</organism>
<dbReference type="InterPro" id="IPR017039">
    <property type="entry name" value="Virul_fac_BrkB"/>
</dbReference>
<feature type="region of interest" description="Disordered" evidence="6">
    <location>
        <begin position="1"/>
        <end position="26"/>
    </location>
</feature>
<keyword evidence="2" id="KW-1003">Cell membrane</keyword>
<feature type="transmembrane region" description="Helical" evidence="7">
    <location>
        <begin position="130"/>
        <end position="150"/>
    </location>
</feature>
<gene>
    <name evidence="8" type="ORF">GCM10010226_38330</name>
</gene>
<sequence>MTRGAGAGPDGPAPPSRRERRRASRRGRWRVRGAAAVSRLTGLRARAEARVPLITHLMSHLISVNFLDSATRLAAQTFLTAVPLLFVVASLAPQELRQRFADSLREVFGLSGSANDQLRQVFLGDASGELLQTTGVVSGLLVLISATACSRAMQRLCERAWSMPKAGARVAAWRWLAWLAAWLVMIGLQGVLRSGFGLGLWLGVPLLMAAEVGLWWWTQHLLLTGRVPWAPLLPGALLTGVALGVLTSTASLYVPRALNHSLATYGSLGAVFTLLSWLITLCVVIALAVTAGAVIAREPWLARHLGTPESPGRTAGDTLEDG</sequence>
<accession>A0A918HFL1</accession>
<feature type="transmembrane region" description="Helical" evidence="7">
    <location>
        <begin position="171"/>
        <end position="192"/>
    </location>
</feature>
<evidence type="ECO:0000256" key="6">
    <source>
        <dbReference type="SAM" id="MobiDB-lite"/>
    </source>
</evidence>
<reference evidence="8" key="2">
    <citation type="submission" date="2020-09" db="EMBL/GenBank/DDBJ databases">
        <authorList>
            <person name="Sun Q."/>
            <person name="Ohkuma M."/>
        </authorList>
    </citation>
    <scope>NUCLEOTIDE SEQUENCE</scope>
    <source>
        <strain evidence="8">JCM 4125</strain>
    </source>
</reference>
<keyword evidence="5 7" id="KW-0472">Membrane</keyword>
<evidence type="ECO:0000256" key="1">
    <source>
        <dbReference type="ARBA" id="ARBA00004651"/>
    </source>
</evidence>
<dbReference type="Pfam" id="PF03631">
    <property type="entry name" value="Virul_fac_BrkB"/>
    <property type="match status" value="1"/>
</dbReference>
<evidence type="ECO:0000256" key="7">
    <source>
        <dbReference type="SAM" id="Phobius"/>
    </source>
</evidence>
<evidence type="ECO:0000256" key="4">
    <source>
        <dbReference type="ARBA" id="ARBA00022989"/>
    </source>
</evidence>
<name>A0A918HFL1_9ACTN</name>
<dbReference type="AlphaFoldDB" id="A0A918HFL1"/>
<dbReference type="Proteomes" id="UP000646776">
    <property type="component" value="Unassembled WGS sequence"/>
</dbReference>
<evidence type="ECO:0000256" key="3">
    <source>
        <dbReference type="ARBA" id="ARBA00022692"/>
    </source>
</evidence>
<protein>
    <submittedName>
        <fullName evidence="8">Uncharacterized protein</fullName>
    </submittedName>
</protein>
<keyword evidence="3 7" id="KW-0812">Transmembrane</keyword>
<dbReference type="RefSeq" id="WP_229870353.1">
    <property type="nucleotide sequence ID" value="NZ_BMSA01000010.1"/>
</dbReference>
<evidence type="ECO:0000313" key="9">
    <source>
        <dbReference type="Proteomes" id="UP000646776"/>
    </source>
</evidence>
<keyword evidence="9" id="KW-1185">Reference proteome</keyword>
<feature type="transmembrane region" description="Helical" evidence="7">
    <location>
        <begin position="198"/>
        <end position="217"/>
    </location>
</feature>
<comment type="subcellular location">
    <subcellularLocation>
        <location evidence="1">Cell membrane</location>
        <topology evidence="1">Multi-pass membrane protein</topology>
    </subcellularLocation>
</comment>
<keyword evidence="4 7" id="KW-1133">Transmembrane helix</keyword>
<comment type="caution">
    <text evidence="8">The sequence shown here is derived from an EMBL/GenBank/DDBJ whole genome shotgun (WGS) entry which is preliminary data.</text>
</comment>
<proteinExistence type="predicted"/>
<reference evidence="8" key="1">
    <citation type="journal article" date="2014" name="Int. J. Syst. Evol. Microbiol.">
        <title>Complete genome sequence of Corynebacterium casei LMG S-19264T (=DSM 44701T), isolated from a smear-ripened cheese.</title>
        <authorList>
            <consortium name="US DOE Joint Genome Institute (JGI-PGF)"/>
            <person name="Walter F."/>
            <person name="Albersmeier A."/>
            <person name="Kalinowski J."/>
            <person name="Ruckert C."/>
        </authorList>
    </citation>
    <scope>NUCLEOTIDE SEQUENCE</scope>
    <source>
        <strain evidence="8">JCM 4125</strain>
    </source>
</reference>
<evidence type="ECO:0000313" key="8">
    <source>
        <dbReference type="EMBL" id="GGT57354.1"/>
    </source>
</evidence>
<evidence type="ECO:0000256" key="2">
    <source>
        <dbReference type="ARBA" id="ARBA00022475"/>
    </source>
</evidence>
<feature type="transmembrane region" description="Helical" evidence="7">
    <location>
        <begin position="274"/>
        <end position="296"/>
    </location>
</feature>
<dbReference type="GO" id="GO:0005886">
    <property type="term" value="C:plasma membrane"/>
    <property type="evidence" value="ECO:0007669"/>
    <property type="project" value="UniProtKB-SubCell"/>
</dbReference>
<dbReference type="EMBL" id="BMSA01000010">
    <property type="protein sequence ID" value="GGT57354.1"/>
    <property type="molecule type" value="Genomic_DNA"/>
</dbReference>
<feature type="transmembrane region" description="Helical" evidence="7">
    <location>
        <begin position="229"/>
        <end position="254"/>
    </location>
</feature>